<name>A0A9D6QKK9_UNCEI</name>
<feature type="chain" id="PRO_5039241488" description="FlgD/Vpr Ig-like domain-containing protein" evidence="1">
    <location>
        <begin position="31"/>
        <end position="671"/>
    </location>
</feature>
<dbReference type="InterPro" id="IPR025965">
    <property type="entry name" value="FlgD/Vpr_Ig-like"/>
</dbReference>
<protein>
    <recommendedName>
        <fullName evidence="2">FlgD/Vpr Ig-like domain-containing protein</fullName>
    </recommendedName>
</protein>
<dbReference type="Gene3D" id="2.60.40.4070">
    <property type="match status" value="1"/>
</dbReference>
<dbReference type="Proteomes" id="UP000807850">
    <property type="component" value="Unassembled WGS sequence"/>
</dbReference>
<evidence type="ECO:0000313" key="3">
    <source>
        <dbReference type="EMBL" id="MBI3540306.1"/>
    </source>
</evidence>
<comment type="caution">
    <text evidence="3">The sequence shown here is derived from an EMBL/GenBank/DDBJ whole genome shotgun (WGS) entry which is preliminary data.</text>
</comment>
<organism evidence="3 4">
    <name type="scientific">Eiseniibacteriota bacterium</name>
    <dbReference type="NCBI Taxonomy" id="2212470"/>
    <lineage>
        <taxon>Bacteria</taxon>
        <taxon>Candidatus Eiseniibacteriota</taxon>
    </lineage>
</organism>
<evidence type="ECO:0000259" key="2">
    <source>
        <dbReference type="Pfam" id="PF13860"/>
    </source>
</evidence>
<evidence type="ECO:0000256" key="1">
    <source>
        <dbReference type="SAM" id="SignalP"/>
    </source>
</evidence>
<reference evidence="3" key="1">
    <citation type="submission" date="2020-07" db="EMBL/GenBank/DDBJ databases">
        <title>Huge and variable diversity of episymbiotic CPR bacteria and DPANN archaea in groundwater ecosystems.</title>
        <authorList>
            <person name="He C.Y."/>
            <person name="Keren R."/>
            <person name="Whittaker M."/>
            <person name="Farag I.F."/>
            <person name="Doudna J."/>
            <person name="Cate J.H.D."/>
            <person name="Banfield J.F."/>
        </authorList>
    </citation>
    <scope>NUCLEOTIDE SEQUENCE</scope>
    <source>
        <strain evidence="3">NC_groundwater_928_Pr1_S-0.2um_72_17</strain>
    </source>
</reference>
<feature type="domain" description="FlgD/Vpr Ig-like" evidence="2">
    <location>
        <begin position="598"/>
        <end position="651"/>
    </location>
</feature>
<dbReference type="SUPFAM" id="SSF56219">
    <property type="entry name" value="DNase I-like"/>
    <property type="match status" value="1"/>
</dbReference>
<dbReference type="Gene3D" id="3.60.10.10">
    <property type="entry name" value="Endonuclease/exonuclease/phosphatase"/>
    <property type="match status" value="1"/>
</dbReference>
<dbReference type="EMBL" id="JACQAY010000282">
    <property type="protein sequence ID" value="MBI3540306.1"/>
    <property type="molecule type" value="Genomic_DNA"/>
</dbReference>
<keyword evidence="1" id="KW-0732">Signal</keyword>
<sequence length="671" mass="71152">MAPEPWSGRIARVLALVFVAALAAAPPAHALRIVDYNCTNYPSVNFPARQPYFRTIFAPLNADIVVGQEFISQAGVDSFRTNVLNVNEPGQWASAPWFNGNDTDNALFYKPSKVQVLGAWAFYPDPTTNLRYVTVWRLKPLGYSSDGAEFRIYSQHLKASQGSACTGLPCETRRLNECIGIRDSMNAMPAGTHAIVLGDWNFYKSSTEPGYWKVQESQTNNIGRVYDPLNPSAVTQDWHDNPSFATIFTQCPCVTCPSGSGFSGGGLDDRFDQILPTLNFGGTQGLAVIPGTYIVVGEDGQHWNKNITDAPTIPEGATYATALWNASDHLPSRVDIQVPAKISVQASLAFGTVIVGASATQNLPISDIATAPADALTYSMAAPAGFTAPSGTFDLSTAASPGSQPIGMDTSMPAVRSGNLTIASDDLDLPSVAVGLGGTVLDHAQASLDSLAALTAETLDFGSHDAGGFSTLMARISDRDYQSLRARLSVTQGVFAGGDGRFSIVGGFAPALVADVAQTYTVQFDDTNATPDTDYDGTLTFSSADETLPGAAAQPDLVVSLHAKATSSVVGVPIRRLPTVTRLYPPAPNPVGDRTLIKLDLARAARVDLAIYDLAGRRVTTVAAGDQPAGAYQFPWDGRTDQGAPLGSGLYFARLMLDGALFHTARIAILR</sequence>
<proteinExistence type="predicted"/>
<dbReference type="Pfam" id="PF13860">
    <property type="entry name" value="FlgD_ig"/>
    <property type="match status" value="1"/>
</dbReference>
<dbReference type="InterPro" id="IPR036691">
    <property type="entry name" value="Endo/exonu/phosph_ase_sf"/>
</dbReference>
<gene>
    <name evidence="3" type="ORF">HY076_08550</name>
</gene>
<evidence type="ECO:0000313" key="4">
    <source>
        <dbReference type="Proteomes" id="UP000807850"/>
    </source>
</evidence>
<dbReference type="AlphaFoldDB" id="A0A9D6QKK9"/>
<accession>A0A9D6QKK9</accession>
<feature type="signal peptide" evidence="1">
    <location>
        <begin position="1"/>
        <end position="30"/>
    </location>
</feature>